<accession>A0AAU9X9E8</accession>
<evidence type="ECO:0000313" key="3">
    <source>
        <dbReference type="EMBL" id="CAH3140812.1"/>
    </source>
</evidence>
<dbReference type="PROSITE" id="PS50026">
    <property type="entry name" value="EGF_3"/>
    <property type="match status" value="1"/>
</dbReference>
<feature type="disulfide bond" evidence="1">
    <location>
        <begin position="116"/>
        <end position="133"/>
    </location>
</feature>
<reference evidence="3 4" key="1">
    <citation type="submission" date="2022-05" db="EMBL/GenBank/DDBJ databases">
        <authorList>
            <consortium name="Genoscope - CEA"/>
            <person name="William W."/>
        </authorList>
    </citation>
    <scope>NUCLEOTIDE SEQUENCE [LARGE SCALE GENOMIC DNA]</scope>
</reference>
<sequence length="374" mass="42074">LSFLFDINDRLLNATGLYEPPLPPMVRQRVILKETFHYLHAPSIGTLAAYDVFDCTFECLSNPLCSSLNLASSKRADGTLLCEFLSSDRYRNPKEYRRNQSSHHLYFKSPCSSYPCQNAGVCGTNYRYNTFECFCENGFTGKYCEKALRSCKDIYDAHNVRDKLNVSQLVTLIISEKPVSVLCHMGDFGCGDGGWTPVMKIDGNKDTFQFNKSYWTDENEYNPSGGETGFDQQETKLPTYWNTSFSKICLGMMSHQKLRFIVINKKADSLYSLIADGKYRNTSLGRETGKKLLGDQASLQLNCNMEGFNAVCHDRKESARIGIVTNNEDECYSCDSRLGFGTKGKIDNTCGNVAKHQADNGDKDIKAMGYVLVQ</sequence>
<keyword evidence="4" id="KW-1185">Reference proteome</keyword>
<name>A0AAU9X9E8_9CNID</name>
<evidence type="ECO:0000313" key="4">
    <source>
        <dbReference type="Proteomes" id="UP001159428"/>
    </source>
</evidence>
<dbReference type="AlphaFoldDB" id="A0AAU9X9E8"/>
<keyword evidence="1" id="KW-0245">EGF-like domain</keyword>
<dbReference type="Gene3D" id="2.10.25.10">
    <property type="entry name" value="Laminin"/>
    <property type="match status" value="1"/>
</dbReference>
<dbReference type="SUPFAM" id="SSF57196">
    <property type="entry name" value="EGF/Laminin"/>
    <property type="match status" value="1"/>
</dbReference>
<dbReference type="Pfam" id="PF00008">
    <property type="entry name" value="EGF"/>
    <property type="match status" value="1"/>
</dbReference>
<dbReference type="PROSITE" id="PS01186">
    <property type="entry name" value="EGF_2"/>
    <property type="match status" value="1"/>
</dbReference>
<protein>
    <recommendedName>
        <fullName evidence="2">EGF-like domain-containing protein</fullName>
    </recommendedName>
</protein>
<comment type="caution">
    <text evidence="1">Lacks conserved residue(s) required for the propagation of feature annotation.</text>
</comment>
<organism evidence="3 4">
    <name type="scientific">Pocillopora meandrina</name>
    <dbReference type="NCBI Taxonomy" id="46732"/>
    <lineage>
        <taxon>Eukaryota</taxon>
        <taxon>Metazoa</taxon>
        <taxon>Cnidaria</taxon>
        <taxon>Anthozoa</taxon>
        <taxon>Hexacorallia</taxon>
        <taxon>Scleractinia</taxon>
        <taxon>Astrocoeniina</taxon>
        <taxon>Pocilloporidae</taxon>
        <taxon>Pocillopora</taxon>
    </lineage>
</organism>
<dbReference type="InterPro" id="IPR000742">
    <property type="entry name" value="EGF"/>
</dbReference>
<dbReference type="SMART" id="SM00181">
    <property type="entry name" value="EGF"/>
    <property type="match status" value="1"/>
</dbReference>
<comment type="caution">
    <text evidence="3">The sequence shown here is derived from an EMBL/GenBank/DDBJ whole genome shotgun (WGS) entry which is preliminary data.</text>
</comment>
<evidence type="ECO:0000259" key="2">
    <source>
        <dbReference type="PROSITE" id="PS50026"/>
    </source>
</evidence>
<gene>
    <name evidence="3" type="ORF">PMEA_00019424</name>
</gene>
<keyword evidence="1" id="KW-1015">Disulfide bond</keyword>
<feature type="disulfide bond" evidence="1">
    <location>
        <begin position="135"/>
        <end position="144"/>
    </location>
</feature>
<dbReference type="CDD" id="cd00054">
    <property type="entry name" value="EGF_CA"/>
    <property type="match status" value="1"/>
</dbReference>
<dbReference type="Proteomes" id="UP001159428">
    <property type="component" value="Unassembled WGS sequence"/>
</dbReference>
<proteinExistence type="predicted"/>
<dbReference type="EMBL" id="CALNXJ010000034">
    <property type="protein sequence ID" value="CAH3140812.1"/>
    <property type="molecule type" value="Genomic_DNA"/>
</dbReference>
<evidence type="ECO:0000256" key="1">
    <source>
        <dbReference type="PROSITE-ProRule" id="PRU00076"/>
    </source>
</evidence>
<feature type="non-terminal residue" evidence="3">
    <location>
        <position position="1"/>
    </location>
</feature>
<feature type="domain" description="EGF-like" evidence="2">
    <location>
        <begin position="107"/>
        <end position="145"/>
    </location>
</feature>
<dbReference type="PROSITE" id="PS00022">
    <property type="entry name" value="EGF_1"/>
    <property type="match status" value="1"/>
</dbReference>